<dbReference type="CDD" id="cd01166">
    <property type="entry name" value="KdgK"/>
    <property type="match status" value="1"/>
</dbReference>
<dbReference type="KEGG" id="ssub:CP968_03755"/>
<dbReference type="GO" id="GO:0016301">
    <property type="term" value="F:kinase activity"/>
    <property type="evidence" value="ECO:0007669"/>
    <property type="project" value="UniProtKB-KW"/>
</dbReference>
<reference evidence="8 9" key="1">
    <citation type="submission" date="2017-09" db="EMBL/GenBank/DDBJ databases">
        <authorList>
            <person name="Lee N."/>
            <person name="Cho B.-K."/>
        </authorList>
    </citation>
    <scope>NUCLEOTIDE SEQUENCE [LARGE SCALE GENOMIC DNA]</scope>
    <source>
        <strain evidence="8 9">ATCC 27467</strain>
    </source>
</reference>
<feature type="compositionally biased region" description="Polar residues" evidence="6">
    <location>
        <begin position="12"/>
        <end position="21"/>
    </location>
</feature>
<dbReference type="EMBL" id="CP023701">
    <property type="protein sequence ID" value="QEU77521.1"/>
    <property type="molecule type" value="Genomic_DNA"/>
</dbReference>
<proteinExistence type="inferred from homology"/>
<evidence type="ECO:0000256" key="4">
    <source>
        <dbReference type="ARBA" id="ARBA00022777"/>
    </source>
</evidence>
<dbReference type="Proteomes" id="UP000326831">
    <property type="component" value="Chromosome"/>
</dbReference>
<feature type="domain" description="Carbohydrate kinase PfkB" evidence="7">
    <location>
        <begin position="40"/>
        <end position="336"/>
    </location>
</feature>
<evidence type="ECO:0000313" key="9">
    <source>
        <dbReference type="Proteomes" id="UP000326831"/>
    </source>
</evidence>
<evidence type="ECO:0000256" key="2">
    <source>
        <dbReference type="ARBA" id="ARBA00022679"/>
    </source>
</evidence>
<dbReference type="InterPro" id="IPR050306">
    <property type="entry name" value="PfkB_Carbo_kinase"/>
</dbReference>
<evidence type="ECO:0000256" key="3">
    <source>
        <dbReference type="ARBA" id="ARBA00022741"/>
    </source>
</evidence>
<evidence type="ECO:0000256" key="1">
    <source>
        <dbReference type="ARBA" id="ARBA00010688"/>
    </source>
</evidence>
<name>A0A5P2UIB1_9ACTN</name>
<dbReference type="OrthoDB" id="9808601at2"/>
<keyword evidence="9" id="KW-1185">Reference proteome</keyword>
<dbReference type="InterPro" id="IPR011611">
    <property type="entry name" value="PfkB_dom"/>
</dbReference>
<dbReference type="PANTHER" id="PTHR43085">
    <property type="entry name" value="HEXOKINASE FAMILY MEMBER"/>
    <property type="match status" value="1"/>
</dbReference>
<evidence type="ECO:0000256" key="6">
    <source>
        <dbReference type="SAM" id="MobiDB-lite"/>
    </source>
</evidence>
<dbReference type="PANTHER" id="PTHR43085:SF1">
    <property type="entry name" value="PSEUDOURIDINE KINASE-RELATED"/>
    <property type="match status" value="1"/>
</dbReference>
<sequence length="361" mass="36474">MSVRKPVPLPNGTATVPANGSATVPAANGTAGAAGPTRYDVLVLGEVLVEVHADTTLRAAADGTGARLSYSGDALNAAAAAAAAGARTALLAVVGEDELSVPLLRRAAELGVDVTHVRRSPRPNGAYLLGSDTEGDREFVYWRTHSAGSTLSPAHVESWRSLLTGAKALITSGITGALSPGSRDAVLAAARTVHGAGGHVSYDPNFRSRLTSRAEARELLARIAPLTGLLKTSCPADALALVDTADPPTAATRYRALGARTVAVTAGADRLLLDDGDRTRYLPVPVNPAPVDATGAGDCFTGTTTARLALGDRLEDAVAYGMAAASLSVSGRGGTGHVPAFTATTSLAAAHRTTHGEAGPA</sequence>
<organism evidence="8 9">
    <name type="scientific">Streptomyces subrutilus</name>
    <dbReference type="NCBI Taxonomy" id="36818"/>
    <lineage>
        <taxon>Bacteria</taxon>
        <taxon>Bacillati</taxon>
        <taxon>Actinomycetota</taxon>
        <taxon>Actinomycetes</taxon>
        <taxon>Kitasatosporales</taxon>
        <taxon>Streptomycetaceae</taxon>
        <taxon>Streptomyces</taxon>
    </lineage>
</organism>
<feature type="region of interest" description="Disordered" evidence="6">
    <location>
        <begin position="1"/>
        <end position="21"/>
    </location>
</feature>
<keyword evidence="5" id="KW-0067">ATP-binding</keyword>
<evidence type="ECO:0000259" key="7">
    <source>
        <dbReference type="Pfam" id="PF00294"/>
    </source>
</evidence>
<dbReference type="Pfam" id="PF00294">
    <property type="entry name" value="PfkB"/>
    <property type="match status" value="1"/>
</dbReference>
<protein>
    <submittedName>
        <fullName evidence="8">Sugar kinase</fullName>
    </submittedName>
</protein>
<dbReference type="InterPro" id="IPR029056">
    <property type="entry name" value="Ribokinase-like"/>
</dbReference>
<keyword evidence="3" id="KW-0547">Nucleotide-binding</keyword>
<dbReference type="AlphaFoldDB" id="A0A5P2UIB1"/>
<evidence type="ECO:0000313" key="8">
    <source>
        <dbReference type="EMBL" id="QEU77521.1"/>
    </source>
</evidence>
<dbReference type="SUPFAM" id="SSF53613">
    <property type="entry name" value="Ribokinase-like"/>
    <property type="match status" value="1"/>
</dbReference>
<comment type="similarity">
    <text evidence="1">Belongs to the carbohydrate kinase PfkB family.</text>
</comment>
<dbReference type="Gene3D" id="3.40.1190.20">
    <property type="match status" value="1"/>
</dbReference>
<accession>A0A5P2UIB1</accession>
<evidence type="ECO:0000256" key="5">
    <source>
        <dbReference type="ARBA" id="ARBA00022840"/>
    </source>
</evidence>
<keyword evidence="4 8" id="KW-0418">Kinase</keyword>
<dbReference type="GO" id="GO:0005524">
    <property type="term" value="F:ATP binding"/>
    <property type="evidence" value="ECO:0007669"/>
    <property type="project" value="UniProtKB-KW"/>
</dbReference>
<gene>
    <name evidence="8" type="ORF">CP968_03755</name>
</gene>
<keyword evidence="2" id="KW-0808">Transferase</keyword>